<feature type="region of interest" description="Disordered" evidence="1">
    <location>
        <begin position="143"/>
        <end position="188"/>
    </location>
</feature>
<feature type="compositionally biased region" description="Polar residues" evidence="1">
    <location>
        <begin position="149"/>
        <end position="178"/>
    </location>
</feature>
<organism evidence="2 3">
    <name type="scientific">Streblomastix strix</name>
    <dbReference type="NCBI Taxonomy" id="222440"/>
    <lineage>
        <taxon>Eukaryota</taxon>
        <taxon>Metamonada</taxon>
        <taxon>Preaxostyla</taxon>
        <taxon>Oxymonadida</taxon>
        <taxon>Streblomastigidae</taxon>
        <taxon>Streblomastix</taxon>
    </lineage>
</organism>
<dbReference type="EMBL" id="SNRW01034919">
    <property type="protein sequence ID" value="KAA6355252.1"/>
    <property type="molecule type" value="Genomic_DNA"/>
</dbReference>
<gene>
    <name evidence="2" type="ORF">EZS28_049222</name>
</gene>
<sequence length="188" mass="21647">MDTTKQGNLLKIQSSPVIRPRYSNQMLKSLRARFYTDGAHPVSVDTILARIVGFTGEFDQELKKFTAQQVIDMIRSKPEKISPERVLVELEFIRTNQSFYNQPPQQQIQGQQPLQYPFQYSGQPTQYPIQPVQFPIIPLSNPFLPTVNPPQTQMSEPRLLNNETGREQQSSSQPNQHGTKLYCNQLRD</sequence>
<dbReference type="AlphaFoldDB" id="A0A5J4TBE7"/>
<dbReference type="Proteomes" id="UP000324800">
    <property type="component" value="Unassembled WGS sequence"/>
</dbReference>
<name>A0A5J4TBE7_9EUKA</name>
<accession>A0A5J4TBE7</accession>
<proteinExistence type="predicted"/>
<protein>
    <submittedName>
        <fullName evidence="2">Uncharacterized protein</fullName>
    </submittedName>
</protein>
<evidence type="ECO:0000256" key="1">
    <source>
        <dbReference type="SAM" id="MobiDB-lite"/>
    </source>
</evidence>
<evidence type="ECO:0000313" key="2">
    <source>
        <dbReference type="EMBL" id="KAA6355252.1"/>
    </source>
</evidence>
<comment type="caution">
    <text evidence="2">The sequence shown here is derived from an EMBL/GenBank/DDBJ whole genome shotgun (WGS) entry which is preliminary data.</text>
</comment>
<reference evidence="2 3" key="1">
    <citation type="submission" date="2019-03" db="EMBL/GenBank/DDBJ databases">
        <title>Single cell metagenomics reveals metabolic interactions within the superorganism composed of flagellate Streblomastix strix and complex community of Bacteroidetes bacteria on its surface.</title>
        <authorList>
            <person name="Treitli S.C."/>
            <person name="Kolisko M."/>
            <person name="Husnik F."/>
            <person name="Keeling P."/>
            <person name="Hampl V."/>
        </authorList>
    </citation>
    <scope>NUCLEOTIDE SEQUENCE [LARGE SCALE GENOMIC DNA]</scope>
    <source>
        <strain evidence="2">ST1C</strain>
    </source>
</reference>
<evidence type="ECO:0000313" key="3">
    <source>
        <dbReference type="Proteomes" id="UP000324800"/>
    </source>
</evidence>